<dbReference type="AlphaFoldDB" id="A0ABD1MHZ3"/>
<evidence type="ECO:0000313" key="2">
    <source>
        <dbReference type="Proteomes" id="UP001603857"/>
    </source>
</evidence>
<name>A0ABD1MHZ3_9FABA</name>
<gene>
    <name evidence="1" type="ORF">Fmac_016627</name>
</gene>
<dbReference type="Proteomes" id="UP001603857">
    <property type="component" value="Unassembled WGS sequence"/>
</dbReference>
<sequence length="62" mass="7029">MCNGGIKRFIEPRPNKGIASVPCSELLVILWRPFDGTINKFNLVLGFKSKTHLLVPSVNFWE</sequence>
<accession>A0ABD1MHZ3</accession>
<keyword evidence="2" id="KW-1185">Reference proteome</keyword>
<comment type="caution">
    <text evidence="1">The sequence shown here is derived from an EMBL/GenBank/DDBJ whole genome shotgun (WGS) entry which is preliminary data.</text>
</comment>
<organism evidence="1 2">
    <name type="scientific">Flemingia macrophylla</name>
    <dbReference type="NCBI Taxonomy" id="520843"/>
    <lineage>
        <taxon>Eukaryota</taxon>
        <taxon>Viridiplantae</taxon>
        <taxon>Streptophyta</taxon>
        <taxon>Embryophyta</taxon>
        <taxon>Tracheophyta</taxon>
        <taxon>Spermatophyta</taxon>
        <taxon>Magnoliopsida</taxon>
        <taxon>eudicotyledons</taxon>
        <taxon>Gunneridae</taxon>
        <taxon>Pentapetalae</taxon>
        <taxon>rosids</taxon>
        <taxon>fabids</taxon>
        <taxon>Fabales</taxon>
        <taxon>Fabaceae</taxon>
        <taxon>Papilionoideae</taxon>
        <taxon>50 kb inversion clade</taxon>
        <taxon>NPAAA clade</taxon>
        <taxon>indigoferoid/millettioid clade</taxon>
        <taxon>Phaseoleae</taxon>
        <taxon>Flemingia</taxon>
    </lineage>
</organism>
<proteinExistence type="predicted"/>
<reference evidence="1 2" key="1">
    <citation type="submission" date="2024-08" db="EMBL/GenBank/DDBJ databases">
        <title>Insights into the chromosomal genome structure of Flemingia macrophylla.</title>
        <authorList>
            <person name="Ding Y."/>
            <person name="Zhao Y."/>
            <person name="Bi W."/>
            <person name="Wu M."/>
            <person name="Zhao G."/>
            <person name="Gong Y."/>
            <person name="Li W."/>
            <person name="Zhang P."/>
        </authorList>
    </citation>
    <scope>NUCLEOTIDE SEQUENCE [LARGE SCALE GENOMIC DNA]</scope>
    <source>
        <strain evidence="1">DYQJB</strain>
        <tissue evidence="1">Leaf</tissue>
    </source>
</reference>
<protein>
    <submittedName>
        <fullName evidence="1">Uncharacterized protein</fullName>
    </submittedName>
</protein>
<dbReference type="EMBL" id="JBGMDY010000005">
    <property type="protein sequence ID" value="KAL2335414.1"/>
    <property type="molecule type" value="Genomic_DNA"/>
</dbReference>
<evidence type="ECO:0000313" key="1">
    <source>
        <dbReference type="EMBL" id="KAL2335414.1"/>
    </source>
</evidence>